<organism evidence="6 7">
    <name type="scientific">Planobispora rosea</name>
    <dbReference type="NCBI Taxonomy" id="35762"/>
    <lineage>
        <taxon>Bacteria</taxon>
        <taxon>Bacillati</taxon>
        <taxon>Actinomycetota</taxon>
        <taxon>Actinomycetes</taxon>
        <taxon>Streptosporangiales</taxon>
        <taxon>Streptosporangiaceae</taxon>
        <taxon>Planobispora</taxon>
    </lineage>
</organism>
<dbReference type="InterPro" id="IPR012074">
    <property type="entry name" value="GAF_ANTAR"/>
</dbReference>
<name>A0A8J3S7T9_PLARO</name>
<dbReference type="AlphaFoldDB" id="A0A8J3S7T9"/>
<dbReference type="EMBL" id="BOOI01000063">
    <property type="protein sequence ID" value="GIH87597.1"/>
    <property type="molecule type" value="Genomic_DNA"/>
</dbReference>
<dbReference type="InterPro" id="IPR036388">
    <property type="entry name" value="WH-like_DNA-bd_sf"/>
</dbReference>
<keyword evidence="4" id="KW-0804">Transcription</keyword>
<keyword evidence="2" id="KW-0418">Kinase</keyword>
<evidence type="ECO:0000256" key="3">
    <source>
        <dbReference type="ARBA" id="ARBA00023015"/>
    </source>
</evidence>
<dbReference type="InterPro" id="IPR029016">
    <property type="entry name" value="GAF-like_dom_sf"/>
</dbReference>
<dbReference type="InterPro" id="IPR011006">
    <property type="entry name" value="CheY-like_superfamily"/>
</dbReference>
<dbReference type="RefSeq" id="WP_189243535.1">
    <property type="nucleotide sequence ID" value="NZ_BMQP01000042.1"/>
</dbReference>
<evidence type="ECO:0000256" key="2">
    <source>
        <dbReference type="ARBA" id="ARBA00022777"/>
    </source>
</evidence>
<dbReference type="PIRSF" id="PIRSF036625">
    <property type="entry name" value="GAF_ANTAR"/>
    <property type="match status" value="1"/>
</dbReference>
<feature type="domain" description="ANTAR" evidence="5">
    <location>
        <begin position="168"/>
        <end position="229"/>
    </location>
</feature>
<gene>
    <name evidence="6" type="ORF">Pro02_60050</name>
</gene>
<reference evidence="6" key="1">
    <citation type="submission" date="2021-01" db="EMBL/GenBank/DDBJ databases">
        <title>Whole genome shotgun sequence of Planobispora rosea NBRC 15558.</title>
        <authorList>
            <person name="Komaki H."/>
            <person name="Tamura T."/>
        </authorList>
    </citation>
    <scope>NUCLEOTIDE SEQUENCE</scope>
    <source>
        <strain evidence="6">NBRC 15558</strain>
    </source>
</reference>
<sequence>MVRPPPRVGRIFTELADTLADDFDIMDYLDNLACHGVSVTGVAACAVLLADPVGPLSMVAASSGPAHVLGTLQLRCQEGPALEAYQNRTPVSCTDLAVAAERWPRFAPAAVAAGFAAVHAVPMRWRKQAVGALSLLDTAPAPLDVKAVSWGEDLADAATIGLMHRRTVRHQESVTQQLQRALNSRVLIEQAKGMLAERLNLTPDQAFVQLRAHARAHHLKLTAFSRAFIQGEIDIPVSGNGPDRPRLPS</sequence>
<dbReference type="SMART" id="SM01012">
    <property type="entry name" value="ANTAR"/>
    <property type="match status" value="1"/>
</dbReference>
<dbReference type="GO" id="GO:0016301">
    <property type="term" value="F:kinase activity"/>
    <property type="evidence" value="ECO:0007669"/>
    <property type="project" value="UniProtKB-KW"/>
</dbReference>
<protein>
    <submittedName>
        <fullName evidence="6">Transcriptional regulator</fullName>
    </submittedName>
</protein>
<dbReference type="Pfam" id="PF03861">
    <property type="entry name" value="ANTAR"/>
    <property type="match status" value="1"/>
</dbReference>
<evidence type="ECO:0000313" key="7">
    <source>
        <dbReference type="Proteomes" id="UP000655044"/>
    </source>
</evidence>
<accession>A0A8J3S7T9</accession>
<dbReference type="SUPFAM" id="SSF52172">
    <property type="entry name" value="CheY-like"/>
    <property type="match status" value="1"/>
</dbReference>
<dbReference type="InterPro" id="IPR005561">
    <property type="entry name" value="ANTAR"/>
</dbReference>
<dbReference type="Gene3D" id="3.30.450.40">
    <property type="match status" value="1"/>
</dbReference>
<comment type="caution">
    <text evidence="6">The sequence shown here is derived from an EMBL/GenBank/DDBJ whole genome shotgun (WGS) entry which is preliminary data.</text>
</comment>
<evidence type="ECO:0000313" key="6">
    <source>
        <dbReference type="EMBL" id="GIH87597.1"/>
    </source>
</evidence>
<dbReference type="PROSITE" id="PS50921">
    <property type="entry name" value="ANTAR"/>
    <property type="match status" value="1"/>
</dbReference>
<dbReference type="SUPFAM" id="SSF55781">
    <property type="entry name" value="GAF domain-like"/>
    <property type="match status" value="1"/>
</dbReference>
<dbReference type="Pfam" id="PF13185">
    <property type="entry name" value="GAF_2"/>
    <property type="match status" value="1"/>
</dbReference>
<keyword evidence="7" id="KW-1185">Reference proteome</keyword>
<proteinExistence type="predicted"/>
<evidence type="ECO:0000256" key="4">
    <source>
        <dbReference type="ARBA" id="ARBA00023163"/>
    </source>
</evidence>
<evidence type="ECO:0000256" key="1">
    <source>
        <dbReference type="ARBA" id="ARBA00022679"/>
    </source>
</evidence>
<evidence type="ECO:0000259" key="5">
    <source>
        <dbReference type="PROSITE" id="PS50921"/>
    </source>
</evidence>
<dbReference type="InterPro" id="IPR003018">
    <property type="entry name" value="GAF"/>
</dbReference>
<keyword evidence="3" id="KW-0805">Transcription regulation</keyword>
<dbReference type="Proteomes" id="UP000655044">
    <property type="component" value="Unassembled WGS sequence"/>
</dbReference>
<dbReference type="GO" id="GO:0003723">
    <property type="term" value="F:RNA binding"/>
    <property type="evidence" value="ECO:0007669"/>
    <property type="project" value="InterPro"/>
</dbReference>
<keyword evidence="1" id="KW-0808">Transferase</keyword>
<dbReference type="Gene3D" id="1.10.10.10">
    <property type="entry name" value="Winged helix-like DNA-binding domain superfamily/Winged helix DNA-binding domain"/>
    <property type="match status" value="1"/>
</dbReference>